<dbReference type="Pfam" id="PF13350">
    <property type="entry name" value="Y_phosphatase3"/>
    <property type="match status" value="1"/>
</dbReference>
<accession>A0ABY7WSF3</accession>
<dbReference type="InterPro" id="IPR016130">
    <property type="entry name" value="Tyr_Pase_AS"/>
</dbReference>
<name>A0ABY7WSF3_9LACO</name>
<keyword evidence="3" id="KW-1185">Reference proteome</keyword>
<dbReference type="InterPro" id="IPR029021">
    <property type="entry name" value="Prot-tyrosine_phosphatase-like"/>
</dbReference>
<evidence type="ECO:0000256" key="1">
    <source>
        <dbReference type="ARBA" id="ARBA00009580"/>
    </source>
</evidence>
<dbReference type="Gene3D" id="3.90.190.10">
    <property type="entry name" value="Protein tyrosine phosphatase superfamily"/>
    <property type="match status" value="1"/>
</dbReference>
<sequence>MEPTLLNIHHGFNFRDLGGYPGAGLKTIKQHKLIRSGKLDLLSDRDVQFLDDYGVRYDVDFRSPEELQQAPDRKPSDASYYHLPVFPVDETKVTKYINREEEDKIFSEHADGGYKNMLKTYADMVLLPSAQKAYRGFFDLLLGNDGDNEALLFHCSAGKDRTGMGAVYLLSALGVNKKLIRSDYIATTQYIQQPLEDVLVQIKKRHMGTNYEQSIRDLWTVKLDYLESAMATIDEHYGSMQHYLHSALDLTDQQVADLRQIYLA</sequence>
<dbReference type="RefSeq" id="WP_274261058.1">
    <property type="nucleotide sequence ID" value="NZ_CP117884.1"/>
</dbReference>
<reference evidence="2 3" key="1">
    <citation type="submission" date="2023-02" db="EMBL/GenBank/DDBJ databases">
        <title>Genome sequence of Lacticaseibacillus sp. KACC 23028.</title>
        <authorList>
            <person name="Kim S."/>
            <person name="Heo J."/>
            <person name="Kwon S.-W."/>
        </authorList>
    </citation>
    <scope>NUCLEOTIDE SEQUENCE [LARGE SCALE GENOMIC DNA]</scope>
    <source>
        <strain evidence="2 3">KACC 23028</strain>
    </source>
</reference>
<dbReference type="PANTHER" id="PTHR31126:SF1">
    <property type="entry name" value="TYROSINE SPECIFIC PROTEIN PHOSPHATASES DOMAIN-CONTAINING PROTEIN"/>
    <property type="match status" value="1"/>
</dbReference>
<protein>
    <submittedName>
        <fullName evidence="2">Tyrosine-protein phosphatase</fullName>
    </submittedName>
</protein>
<gene>
    <name evidence="2" type="ORF">PQ472_02470</name>
</gene>
<dbReference type="SUPFAM" id="SSF52799">
    <property type="entry name" value="(Phosphotyrosine protein) phosphatases II"/>
    <property type="match status" value="1"/>
</dbReference>
<dbReference type="PROSITE" id="PS00383">
    <property type="entry name" value="TYR_PHOSPHATASE_1"/>
    <property type="match status" value="1"/>
</dbReference>
<evidence type="ECO:0000313" key="2">
    <source>
        <dbReference type="EMBL" id="WDF83118.1"/>
    </source>
</evidence>
<dbReference type="InterPro" id="IPR026893">
    <property type="entry name" value="Tyr/Ser_Pase_IphP-type"/>
</dbReference>
<organism evidence="2 3">
    <name type="scientific">Lacticaseibacillus pabuli</name>
    <dbReference type="NCBI Taxonomy" id="3025672"/>
    <lineage>
        <taxon>Bacteria</taxon>
        <taxon>Bacillati</taxon>
        <taxon>Bacillota</taxon>
        <taxon>Bacilli</taxon>
        <taxon>Lactobacillales</taxon>
        <taxon>Lactobacillaceae</taxon>
        <taxon>Lacticaseibacillus</taxon>
    </lineage>
</organism>
<evidence type="ECO:0000313" key="3">
    <source>
        <dbReference type="Proteomes" id="UP001220377"/>
    </source>
</evidence>
<dbReference type="EMBL" id="CP117884">
    <property type="protein sequence ID" value="WDF83118.1"/>
    <property type="molecule type" value="Genomic_DNA"/>
</dbReference>
<dbReference type="Proteomes" id="UP001220377">
    <property type="component" value="Chromosome"/>
</dbReference>
<proteinExistence type="inferred from homology"/>
<comment type="similarity">
    <text evidence="1">Belongs to the protein-tyrosine phosphatase family.</text>
</comment>
<dbReference type="PANTHER" id="PTHR31126">
    <property type="entry name" value="TYROSINE-PROTEIN PHOSPHATASE"/>
    <property type="match status" value="1"/>
</dbReference>